<dbReference type="SUPFAM" id="SSF53756">
    <property type="entry name" value="UDP-Glycosyltransferase/glycogen phosphorylase"/>
    <property type="match status" value="1"/>
</dbReference>
<sequence>MTGQDMKVLFGVCSWGLGHATRDLPLIRGIIERGHQLDIVARGRSLSLLKEELGETCRYLEIPDYSSPYSKKDFSVPRFLSYFPVYMNQVIKEHEAVKKLVRKEGYDRIVSDNRFGVHTRKIPSYFISHQLRFLAPGRVKLFEMATEGFNYSFKSSFTRFLVPDFEEDSLSGDLSHNLKYFKERQVEYLGILSDLRKKELTQDIDYFISISGPEPQRSIFEDKVLKQAPRLEGRVVVALGKPEAPGNKQTKGLRIFGYLDRKEQEDAMNRAKLVITRPGYSTLMELVALDKKALFVPTPGQTEQVYLAKYHKRRGNFYSVDQNGLNLARDVEKARDYQGIRRKAKPEEAIEKFMSIVFGE</sequence>
<name>A0A523QM58_UNCAE</name>
<accession>A0A523QM58</accession>
<dbReference type="Pfam" id="PF04101">
    <property type="entry name" value="Glyco_tran_28_C"/>
    <property type="match status" value="1"/>
</dbReference>
<organism evidence="2 3">
    <name type="scientific">Aerophobetes bacterium</name>
    <dbReference type="NCBI Taxonomy" id="2030807"/>
    <lineage>
        <taxon>Bacteria</taxon>
        <taxon>Candidatus Aerophobota</taxon>
    </lineage>
</organism>
<reference evidence="2 3" key="1">
    <citation type="submission" date="2019-03" db="EMBL/GenBank/DDBJ databases">
        <title>Metabolic potential of uncultured bacteria and archaea associated with petroleum seepage in deep-sea sediments.</title>
        <authorList>
            <person name="Dong X."/>
            <person name="Hubert C."/>
        </authorList>
    </citation>
    <scope>NUCLEOTIDE SEQUENCE [LARGE SCALE GENOMIC DNA]</scope>
    <source>
        <strain evidence="2">E44_bin92</strain>
    </source>
</reference>
<dbReference type="EMBL" id="SOKU01000035">
    <property type="protein sequence ID" value="TES86881.1"/>
    <property type="molecule type" value="Genomic_DNA"/>
</dbReference>
<evidence type="ECO:0000259" key="1">
    <source>
        <dbReference type="Pfam" id="PF04101"/>
    </source>
</evidence>
<dbReference type="InterPro" id="IPR007235">
    <property type="entry name" value="Glyco_trans_28_C"/>
</dbReference>
<proteinExistence type="predicted"/>
<evidence type="ECO:0000313" key="3">
    <source>
        <dbReference type="Proteomes" id="UP000320781"/>
    </source>
</evidence>
<keyword evidence="2" id="KW-0808">Transferase</keyword>
<dbReference type="Proteomes" id="UP000320781">
    <property type="component" value="Unassembled WGS sequence"/>
</dbReference>
<evidence type="ECO:0000313" key="2">
    <source>
        <dbReference type="EMBL" id="TES86881.1"/>
    </source>
</evidence>
<dbReference type="AlphaFoldDB" id="A0A523QM58"/>
<protein>
    <submittedName>
        <fullName evidence="2">Glycosyltransferase</fullName>
    </submittedName>
</protein>
<comment type="caution">
    <text evidence="2">The sequence shown here is derived from an EMBL/GenBank/DDBJ whole genome shotgun (WGS) entry which is preliminary data.</text>
</comment>
<dbReference type="GO" id="GO:0016758">
    <property type="term" value="F:hexosyltransferase activity"/>
    <property type="evidence" value="ECO:0007669"/>
    <property type="project" value="InterPro"/>
</dbReference>
<gene>
    <name evidence="2" type="ORF">E3J95_00885</name>
</gene>
<feature type="domain" description="Glycosyl transferase family 28 C-terminal" evidence="1">
    <location>
        <begin position="220"/>
        <end position="334"/>
    </location>
</feature>
<dbReference type="Gene3D" id="3.40.50.2000">
    <property type="entry name" value="Glycogen Phosphorylase B"/>
    <property type="match status" value="1"/>
</dbReference>